<organism evidence="1 2">
    <name type="scientific">Biomphalaria glabrata</name>
    <name type="common">Bloodfluke planorb</name>
    <name type="synonym">Freshwater snail</name>
    <dbReference type="NCBI Taxonomy" id="6526"/>
    <lineage>
        <taxon>Eukaryota</taxon>
        <taxon>Metazoa</taxon>
        <taxon>Spiralia</taxon>
        <taxon>Lophotrochozoa</taxon>
        <taxon>Mollusca</taxon>
        <taxon>Gastropoda</taxon>
        <taxon>Heterobranchia</taxon>
        <taxon>Euthyneura</taxon>
        <taxon>Panpulmonata</taxon>
        <taxon>Hygrophila</taxon>
        <taxon>Lymnaeoidea</taxon>
        <taxon>Planorbidae</taxon>
        <taxon>Biomphalaria</taxon>
    </lineage>
</organism>
<dbReference type="Proteomes" id="UP000076420">
    <property type="component" value="Unassembled WGS sequence"/>
</dbReference>
<gene>
    <name evidence="1" type="primary">106079268</name>
</gene>
<dbReference type="VEuPathDB" id="VectorBase:BGLAX_034056"/>
<proteinExistence type="predicted"/>
<dbReference type="KEGG" id="bgt:106079268"/>
<dbReference type="AlphaFoldDB" id="A0A2C9LMZ3"/>
<dbReference type="VEuPathDB" id="VectorBase:BGLB033043"/>
<evidence type="ECO:0000313" key="1">
    <source>
        <dbReference type="EnsemblMetazoa" id="BGLB033043-PA"/>
    </source>
</evidence>
<sequence>MPFTLVQSVKPKSAGSTKCWIPIPNAEDEGLRTMELLMEEKLRRRFQKWCRACVSEHCCLENQNKQKRNTSEETMQTRLQAIKKKRKALESYLDIVDRLITSCHYDILHKRFQPTTDNQLPVWLAEVLRAELILPLVPTFPTSASSFAALCSSAGLCAVNKELQEEYLREASYARRLHLSSPKSKVKRENISLINVAVQEVITGGQNTSDVKITETCSPKTETYSQLNYSTAASLTLLQSKSSDFVSGQSACEKIMKWIVDCGCEDAKITECGEERVVIQGLLLESDLSTVTRDPGGLAFKLILMVGDRSESRMQIKGTFFRKSTISNYDLRWKYTVDISTL</sequence>
<accession>A0A2C9LMZ3</accession>
<protein>
    <submittedName>
        <fullName evidence="1">Uncharacterized protein</fullName>
    </submittedName>
</protein>
<reference evidence="1" key="1">
    <citation type="submission" date="2020-05" db="UniProtKB">
        <authorList>
            <consortium name="EnsemblMetazoa"/>
        </authorList>
    </citation>
    <scope>IDENTIFICATION</scope>
    <source>
        <strain evidence="1">BB02</strain>
    </source>
</reference>
<dbReference type="EnsemblMetazoa" id="BGLB033043-RA">
    <property type="protein sequence ID" value="BGLB033043-PA"/>
    <property type="gene ID" value="BGLB033043"/>
</dbReference>
<evidence type="ECO:0000313" key="2">
    <source>
        <dbReference type="Proteomes" id="UP000076420"/>
    </source>
</evidence>
<dbReference type="RefSeq" id="XP_013095871.2">
    <property type="nucleotide sequence ID" value="XM_013240417.2"/>
</dbReference>
<name>A0A2C9LMZ3_BIOGL</name>
<dbReference type="OrthoDB" id="6077949at2759"/>